<dbReference type="SUPFAM" id="SSF81593">
    <property type="entry name" value="Nucleotidyltransferase substrate binding subunit/domain"/>
    <property type="match status" value="1"/>
</dbReference>
<dbReference type="AlphaFoldDB" id="S2KQM0"/>
<dbReference type="Pfam" id="PF01934">
    <property type="entry name" value="HepT-like"/>
    <property type="match status" value="1"/>
</dbReference>
<evidence type="ECO:0008006" key="7">
    <source>
        <dbReference type="Google" id="ProtNLM"/>
    </source>
</evidence>
<dbReference type="eggNOG" id="COG2445">
    <property type="taxonomic scope" value="Bacteria"/>
</dbReference>
<evidence type="ECO:0000256" key="4">
    <source>
        <dbReference type="ARBA" id="ARBA00024207"/>
    </source>
</evidence>
<name>S2KQM0_LITA3</name>
<evidence type="ECO:0000256" key="1">
    <source>
        <dbReference type="ARBA" id="ARBA00022649"/>
    </source>
</evidence>
<evidence type="ECO:0000256" key="2">
    <source>
        <dbReference type="ARBA" id="ARBA00022722"/>
    </source>
</evidence>
<dbReference type="RefSeq" id="WP_016416193.1">
    <property type="nucleotide sequence ID" value="NZ_AUAB01000015.1"/>
</dbReference>
<accession>S2KQM0</accession>
<dbReference type="EMBL" id="ASTJ01000023">
    <property type="protein sequence ID" value="EPC02778.1"/>
    <property type="molecule type" value="Genomic_DNA"/>
</dbReference>
<proteinExistence type="inferred from homology"/>
<dbReference type="PANTHER" id="PTHR33397:SF5">
    <property type="entry name" value="RNASE YUTE-RELATED"/>
    <property type="match status" value="1"/>
</dbReference>
<dbReference type="InterPro" id="IPR052379">
    <property type="entry name" value="Type_VII_TA_RNase"/>
</dbReference>
<evidence type="ECO:0000313" key="6">
    <source>
        <dbReference type="Proteomes" id="UP000014463"/>
    </source>
</evidence>
<protein>
    <recommendedName>
        <fullName evidence="7">DUF86 domain-containing protein</fullName>
    </recommendedName>
</protein>
<evidence type="ECO:0000256" key="3">
    <source>
        <dbReference type="ARBA" id="ARBA00022801"/>
    </source>
</evidence>
<keyword evidence="2" id="KW-0540">Nuclease</keyword>
<gene>
    <name evidence="5" type="ORF">L861_23480</name>
</gene>
<dbReference type="InterPro" id="IPR037038">
    <property type="entry name" value="HepT-like_sf"/>
</dbReference>
<keyword evidence="6" id="KW-1185">Reference proteome</keyword>
<dbReference type="OrthoDB" id="4829434at2"/>
<evidence type="ECO:0000313" key="5">
    <source>
        <dbReference type="EMBL" id="EPC02778.1"/>
    </source>
</evidence>
<comment type="similarity">
    <text evidence="4">Belongs to the HepT RNase toxin family.</text>
</comment>
<dbReference type="InterPro" id="IPR008201">
    <property type="entry name" value="HepT-like"/>
</dbReference>
<keyword evidence="3" id="KW-0378">Hydrolase</keyword>
<dbReference type="NCBIfam" id="NF047751">
    <property type="entry name" value="HepT_toxin"/>
    <property type="match status" value="1"/>
</dbReference>
<dbReference type="PANTHER" id="PTHR33397">
    <property type="entry name" value="UPF0331 PROTEIN YUTE"/>
    <property type="match status" value="1"/>
</dbReference>
<keyword evidence="1" id="KW-1277">Toxin-antitoxin system</keyword>
<organism evidence="5 6">
    <name type="scientific">Litchfieldella anticariensis (strain DSM 16096 / CECT 5854 / CIP 108499 / LMG 22089 / FP35)</name>
    <name type="common">Halomonas anticariensis</name>
    <dbReference type="NCBI Taxonomy" id="1121939"/>
    <lineage>
        <taxon>Bacteria</taxon>
        <taxon>Pseudomonadati</taxon>
        <taxon>Pseudomonadota</taxon>
        <taxon>Gammaproteobacteria</taxon>
        <taxon>Oceanospirillales</taxon>
        <taxon>Halomonadaceae</taxon>
        <taxon>Litchfieldella</taxon>
    </lineage>
</organism>
<reference evidence="5 6" key="1">
    <citation type="journal article" date="2013" name="Genome Announc.">
        <title>Draft genome sequence of the moderately halophilic gammaproteobacterium Halomonas anticariensis FP35.</title>
        <authorList>
            <person name="Tahrioui A."/>
            <person name="Quesada E."/>
            <person name="Llamas I."/>
        </authorList>
    </citation>
    <scope>NUCLEOTIDE SEQUENCE [LARGE SCALE GENOMIC DNA]</scope>
    <source>
        <strain evidence="6">DSM 16096 / CECT 5854 / LMG 22089 / FP35</strain>
    </source>
</reference>
<dbReference type="GO" id="GO:0004540">
    <property type="term" value="F:RNA nuclease activity"/>
    <property type="evidence" value="ECO:0007669"/>
    <property type="project" value="InterPro"/>
</dbReference>
<dbReference type="Proteomes" id="UP000014463">
    <property type="component" value="Unassembled WGS sequence"/>
</dbReference>
<dbReference type="GO" id="GO:0110001">
    <property type="term" value="C:toxin-antitoxin complex"/>
    <property type="evidence" value="ECO:0007669"/>
    <property type="project" value="InterPro"/>
</dbReference>
<comment type="caution">
    <text evidence="5">The sequence shown here is derived from an EMBL/GenBank/DDBJ whole genome shotgun (WGS) entry which is preliminary data.</text>
</comment>
<dbReference type="PATRIC" id="fig|1121939.11.peg.1691"/>
<dbReference type="STRING" id="1121939.L861_23480"/>
<dbReference type="GO" id="GO:0016787">
    <property type="term" value="F:hydrolase activity"/>
    <property type="evidence" value="ECO:0007669"/>
    <property type="project" value="UniProtKB-KW"/>
</dbReference>
<dbReference type="Gene3D" id="1.20.120.580">
    <property type="entry name" value="bsu32300-like"/>
    <property type="match status" value="1"/>
</dbReference>
<sequence>MAETHPGTAYLDALDNHLNECQTDIEILRDILKQRPWSRLEQHAAERTLQVLIESCIGVAKHWARQETGHTSSEAMAAFQRLMDKGVIDANTPWRKIIGLRNVLVHDYLEVDNEIVRDVIEQDHYQELLSFARDAMLALRQLSSTPP</sequence>